<sequence length="242" mass="26118">MRVTREGHLHQLTWLPRIFPVNCYLIEEEQELTLIDAGMSFSLKGILSQTAKLGKPLTRIILTHGHMDHVGALDALKKEVPEAKVYISERDAALLAGDRSLRADELQTPIKGSVPAKIVTRPDILLHDGDSIGSLTAFSTPGHTPGSMSFQDRRSGALIVGDAFQTFRATAVSGKKVAWFPFPAMATWSPEQALVSAYRLIDLAPSVLAVGHGDLLIAPVEAMKRAAAEAEGQVKGGERVHG</sequence>
<dbReference type="RefSeq" id="WP_209873874.1">
    <property type="nucleotide sequence ID" value="NZ_JAGGLV010000008.1"/>
</dbReference>
<comment type="catalytic activity">
    <reaction evidence="3">
        <text>3',5'-cyclic UMP + H2O = UMP + H(+)</text>
        <dbReference type="Rhea" id="RHEA:70575"/>
        <dbReference type="ChEBI" id="CHEBI:15377"/>
        <dbReference type="ChEBI" id="CHEBI:15378"/>
        <dbReference type="ChEBI" id="CHEBI:57865"/>
        <dbReference type="ChEBI" id="CHEBI:184387"/>
    </reaction>
    <physiologicalReaction direction="left-to-right" evidence="3">
        <dbReference type="Rhea" id="RHEA:70576"/>
    </physiologicalReaction>
</comment>
<dbReference type="SMART" id="SM00849">
    <property type="entry name" value="Lactamase_B"/>
    <property type="match status" value="1"/>
</dbReference>
<dbReference type="Gene3D" id="3.60.15.10">
    <property type="entry name" value="Ribonuclease Z/Hydroxyacylglutathione hydrolase-like"/>
    <property type="match status" value="1"/>
</dbReference>
<dbReference type="InterPro" id="IPR050855">
    <property type="entry name" value="NDM-1-like"/>
</dbReference>
<evidence type="ECO:0000256" key="2">
    <source>
        <dbReference type="ARBA" id="ARBA00034301"/>
    </source>
</evidence>
<feature type="domain" description="Metallo-beta-lactamase" evidence="4">
    <location>
        <begin position="20"/>
        <end position="212"/>
    </location>
</feature>
<organism evidence="5 6">
    <name type="scientific">Paenibacillus silagei</name>
    <dbReference type="NCBI Taxonomy" id="1670801"/>
    <lineage>
        <taxon>Bacteria</taxon>
        <taxon>Bacillati</taxon>
        <taxon>Bacillota</taxon>
        <taxon>Bacilli</taxon>
        <taxon>Bacillales</taxon>
        <taxon>Paenibacillaceae</taxon>
        <taxon>Paenibacillus</taxon>
    </lineage>
</organism>
<accession>A0ABS4NRK6</accession>
<name>A0ABS4NRK6_9BACL</name>
<gene>
    <name evidence="5" type="ORF">J2Z70_002852</name>
</gene>
<dbReference type="Proteomes" id="UP000773462">
    <property type="component" value="Unassembled WGS sequence"/>
</dbReference>
<proteinExistence type="predicted"/>
<evidence type="ECO:0000256" key="3">
    <source>
        <dbReference type="ARBA" id="ARBA00048505"/>
    </source>
</evidence>
<dbReference type="InterPro" id="IPR001279">
    <property type="entry name" value="Metallo-B-lactamas"/>
</dbReference>
<comment type="catalytic activity">
    <reaction evidence="1">
        <text>3',5'-cyclic CMP + H2O = CMP + H(+)</text>
        <dbReference type="Rhea" id="RHEA:72675"/>
        <dbReference type="ChEBI" id="CHEBI:15377"/>
        <dbReference type="ChEBI" id="CHEBI:15378"/>
        <dbReference type="ChEBI" id="CHEBI:58003"/>
        <dbReference type="ChEBI" id="CHEBI:60377"/>
    </reaction>
    <physiologicalReaction direction="left-to-right" evidence="1">
        <dbReference type="Rhea" id="RHEA:72676"/>
    </physiologicalReaction>
</comment>
<dbReference type="SUPFAM" id="SSF56281">
    <property type="entry name" value="Metallo-hydrolase/oxidoreductase"/>
    <property type="match status" value="1"/>
</dbReference>
<evidence type="ECO:0000313" key="5">
    <source>
        <dbReference type="EMBL" id="MBP2112698.1"/>
    </source>
</evidence>
<evidence type="ECO:0000259" key="4">
    <source>
        <dbReference type="SMART" id="SM00849"/>
    </source>
</evidence>
<dbReference type="CDD" id="cd07721">
    <property type="entry name" value="yflN-like_MBL-fold"/>
    <property type="match status" value="1"/>
</dbReference>
<dbReference type="InterPro" id="IPR036866">
    <property type="entry name" value="RibonucZ/Hydroxyglut_hydro"/>
</dbReference>
<comment type="function">
    <text evidence="2">Counteracts the endogenous Pycsar antiviral defense system. Phosphodiesterase that enables metal-dependent hydrolysis of host cyclic nucleotide Pycsar defense signals such as cCMP and cUMP.</text>
</comment>
<dbReference type="EMBL" id="JAGGLV010000008">
    <property type="protein sequence ID" value="MBP2112698.1"/>
    <property type="molecule type" value="Genomic_DNA"/>
</dbReference>
<evidence type="ECO:0000256" key="1">
    <source>
        <dbReference type="ARBA" id="ARBA00034221"/>
    </source>
</evidence>
<keyword evidence="6" id="KW-1185">Reference proteome</keyword>
<protein>
    <submittedName>
        <fullName evidence="5">Glyoxylase-like metal-dependent hydrolase (Beta-lactamase superfamily II)</fullName>
    </submittedName>
</protein>
<dbReference type="PANTHER" id="PTHR42951:SF9">
    <property type="entry name" value="METAL-DEPENDENT HYDROLASE"/>
    <property type="match status" value="1"/>
</dbReference>
<dbReference type="PANTHER" id="PTHR42951">
    <property type="entry name" value="METALLO-BETA-LACTAMASE DOMAIN-CONTAINING"/>
    <property type="match status" value="1"/>
</dbReference>
<dbReference type="Pfam" id="PF00753">
    <property type="entry name" value="Lactamase_B"/>
    <property type="match status" value="1"/>
</dbReference>
<reference evidence="5 6" key="1">
    <citation type="submission" date="2021-03" db="EMBL/GenBank/DDBJ databases">
        <title>Genomic Encyclopedia of Type Strains, Phase IV (KMG-IV): sequencing the most valuable type-strain genomes for metagenomic binning, comparative biology and taxonomic classification.</title>
        <authorList>
            <person name="Goeker M."/>
        </authorList>
    </citation>
    <scope>NUCLEOTIDE SEQUENCE [LARGE SCALE GENOMIC DNA]</scope>
    <source>
        <strain evidence="5 6">DSM 101953</strain>
    </source>
</reference>
<comment type="caution">
    <text evidence="5">The sequence shown here is derived from an EMBL/GenBank/DDBJ whole genome shotgun (WGS) entry which is preliminary data.</text>
</comment>
<evidence type="ECO:0000313" key="6">
    <source>
        <dbReference type="Proteomes" id="UP000773462"/>
    </source>
</evidence>